<proteinExistence type="inferred from homology"/>
<dbReference type="InterPro" id="IPR007627">
    <property type="entry name" value="RNA_pol_sigma70_r2"/>
</dbReference>
<comment type="similarity">
    <text evidence="1">Belongs to the sigma-70 factor family. ECF subfamily.</text>
</comment>
<dbReference type="Gene3D" id="1.10.10.10">
    <property type="entry name" value="Winged helix-like DNA-binding domain superfamily/Winged helix DNA-binding domain"/>
    <property type="match status" value="1"/>
</dbReference>
<dbReference type="InterPro" id="IPR013325">
    <property type="entry name" value="RNA_pol_sigma_r2"/>
</dbReference>
<dbReference type="AlphaFoldDB" id="A0A917JDE8"/>
<dbReference type="EMBL" id="BMDT01000002">
    <property type="protein sequence ID" value="GGI65215.1"/>
    <property type="molecule type" value="Genomic_DNA"/>
</dbReference>
<dbReference type="SUPFAM" id="SSF88659">
    <property type="entry name" value="Sigma3 and sigma4 domains of RNA polymerase sigma factors"/>
    <property type="match status" value="1"/>
</dbReference>
<dbReference type="Pfam" id="PF04542">
    <property type="entry name" value="Sigma70_r2"/>
    <property type="match status" value="1"/>
</dbReference>
<evidence type="ECO:0000259" key="5">
    <source>
        <dbReference type="Pfam" id="PF04542"/>
    </source>
</evidence>
<reference evidence="7" key="2">
    <citation type="submission" date="2020-09" db="EMBL/GenBank/DDBJ databases">
        <authorList>
            <person name="Sun Q."/>
            <person name="Sedlacek I."/>
        </authorList>
    </citation>
    <scope>NUCLEOTIDE SEQUENCE</scope>
    <source>
        <strain evidence="7">CCM 8433</strain>
    </source>
</reference>
<feature type="domain" description="RNA polymerase sigma-70 region 2" evidence="5">
    <location>
        <begin position="22"/>
        <end position="86"/>
    </location>
</feature>
<dbReference type="InterPro" id="IPR013324">
    <property type="entry name" value="RNA_pol_sigma_r3/r4-like"/>
</dbReference>
<dbReference type="InterPro" id="IPR039425">
    <property type="entry name" value="RNA_pol_sigma-70-like"/>
</dbReference>
<keyword evidence="3" id="KW-0731">Sigma factor</keyword>
<keyword evidence="4" id="KW-0804">Transcription</keyword>
<evidence type="ECO:0000313" key="7">
    <source>
        <dbReference type="EMBL" id="GGI65215.1"/>
    </source>
</evidence>
<dbReference type="InterPro" id="IPR036388">
    <property type="entry name" value="WH-like_DNA-bd_sf"/>
</dbReference>
<dbReference type="Pfam" id="PF08281">
    <property type="entry name" value="Sigma70_r4_2"/>
    <property type="match status" value="1"/>
</dbReference>
<dbReference type="InterPro" id="IPR014284">
    <property type="entry name" value="RNA_pol_sigma-70_dom"/>
</dbReference>
<sequence length="170" mass="20010">MLNDLLSIKRAKSGSNEDFVRLMKKNEKYLYNMARKFLNNEEDIADCLQETMIDAFKNLKNLKKDRYFKTWLCRILINNCHAILEKNNKPIDFIDWLPEAANPNSESFELREHLLALDVKYRLPLVLYYYNGYSIKEISRMLDLPINTTKTRLARAKAKLKVQQSSKGEA</sequence>
<keyword evidence="8" id="KW-1185">Reference proteome</keyword>
<protein>
    <submittedName>
        <fullName evidence="7">RNA polymerase sigma factor</fullName>
    </submittedName>
</protein>
<dbReference type="InterPro" id="IPR013249">
    <property type="entry name" value="RNA_pol_sigma70_r4_t2"/>
</dbReference>
<organism evidence="7 8">
    <name type="scientific">Enterococcus alcedinis</name>
    <dbReference type="NCBI Taxonomy" id="1274384"/>
    <lineage>
        <taxon>Bacteria</taxon>
        <taxon>Bacillati</taxon>
        <taxon>Bacillota</taxon>
        <taxon>Bacilli</taxon>
        <taxon>Lactobacillales</taxon>
        <taxon>Enterococcaceae</taxon>
        <taxon>Enterococcus</taxon>
    </lineage>
</organism>
<dbReference type="GO" id="GO:0006352">
    <property type="term" value="P:DNA-templated transcription initiation"/>
    <property type="evidence" value="ECO:0007669"/>
    <property type="project" value="InterPro"/>
</dbReference>
<dbReference type="GO" id="GO:0016987">
    <property type="term" value="F:sigma factor activity"/>
    <property type="evidence" value="ECO:0007669"/>
    <property type="project" value="UniProtKB-KW"/>
</dbReference>
<gene>
    <name evidence="7" type="primary">csfT</name>
    <name evidence="7" type="ORF">GCM10011482_08690</name>
</gene>
<comment type="caution">
    <text evidence="7">The sequence shown here is derived from an EMBL/GenBank/DDBJ whole genome shotgun (WGS) entry which is preliminary data.</text>
</comment>
<evidence type="ECO:0000313" key="8">
    <source>
        <dbReference type="Proteomes" id="UP000622610"/>
    </source>
</evidence>
<dbReference type="RefSeq" id="WP_188367050.1">
    <property type="nucleotide sequence ID" value="NZ_BMDT01000002.1"/>
</dbReference>
<accession>A0A917JDE8</accession>
<name>A0A917JDE8_9ENTE</name>
<dbReference type="CDD" id="cd06171">
    <property type="entry name" value="Sigma70_r4"/>
    <property type="match status" value="1"/>
</dbReference>
<dbReference type="Gene3D" id="1.10.1740.10">
    <property type="match status" value="1"/>
</dbReference>
<reference evidence="7" key="1">
    <citation type="journal article" date="2014" name="Int. J. Syst. Evol. Microbiol.">
        <title>Complete genome sequence of Corynebacterium casei LMG S-19264T (=DSM 44701T), isolated from a smear-ripened cheese.</title>
        <authorList>
            <consortium name="US DOE Joint Genome Institute (JGI-PGF)"/>
            <person name="Walter F."/>
            <person name="Albersmeier A."/>
            <person name="Kalinowski J."/>
            <person name="Ruckert C."/>
        </authorList>
    </citation>
    <scope>NUCLEOTIDE SEQUENCE</scope>
    <source>
        <strain evidence="7">CCM 8433</strain>
    </source>
</reference>
<dbReference type="PANTHER" id="PTHR43133:SF51">
    <property type="entry name" value="RNA POLYMERASE SIGMA FACTOR"/>
    <property type="match status" value="1"/>
</dbReference>
<evidence type="ECO:0000259" key="6">
    <source>
        <dbReference type="Pfam" id="PF08281"/>
    </source>
</evidence>
<evidence type="ECO:0000256" key="1">
    <source>
        <dbReference type="ARBA" id="ARBA00010641"/>
    </source>
</evidence>
<evidence type="ECO:0000256" key="4">
    <source>
        <dbReference type="ARBA" id="ARBA00023163"/>
    </source>
</evidence>
<feature type="domain" description="RNA polymerase sigma factor 70 region 4 type 2" evidence="6">
    <location>
        <begin position="109"/>
        <end position="160"/>
    </location>
</feature>
<evidence type="ECO:0000256" key="2">
    <source>
        <dbReference type="ARBA" id="ARBA00023015"/>
    </source>
</evidence>
<dbReference type="Proteomes" id="UP000622610">
    <property type="component" value="Unassembled WGS sequence"/>
</dbReference>
<dbReference type="SUPFAM" id="SSF88946">
    <property type="entry name" value="Sigma2 domain of RNA polymerase sigma factors"/>
    <property type="match status" value="1"/>
</dbReference>
<keyword evidence="2" id="KW-0805">Transcription regulation</keyword>
<dbReference type="NCBIfam" id="TIGR02937">
    <property type="entry name" value="sigma70-ECF"/>
    <property type="match status" value="1"/>
</dbReference>
<dbReference type="GO" id="GO:0003677">
    <property type="term" value="F:DNA binding"/>
    <property type="evidence" value="ECO:0007669"/>
    <property type="project" value="InterPro"/>
</dbReference>
<evidence type="ECO:0000256" key="3">
    <source>
        <dbReference type="ARBA" id="ARBA00023082"/>
    </source>
</evidence>
<dbReference type="PANTHER" id="PTHR43133">
    <property type="entry name" value="RNA POLYMERASE ECF-TYPE SIGMA FACTO"/>
    <property type="match status" value="1"/>
</dbReference>